<dbReference type="GO" id="GO:0005737">
    <property type="term" value="C:cytoplasm"/>
    <property type="evidence" value="ECO:0007669"/>
    <property type="project" value="TreeGrafter"/>
</dbReference>
<dbReference type="PANTHER" id="PTHR21191:SF16">
    <property type="entry name" value="AQUAPORIN"/>
    <property type="match status" value="1"/>
</dbReference>
<keyword evidence="4 6" id="KW-0472">Membrane</keyword>
<dbReference type="GO" id="GO:0015267">
    <property type="term" value="F:channel activity"/>
    <property type="evidence" value="ECO:0007669"/>
    <property type="project" value="TreeGrafter"/>
</dbReference>
<keyword evidence="3 6" id="KW-1133">Transmembrane helix</keyword>
<dbReference type="EMBL" id="JABEBT010000081">
    <property type="protein sequence ID" value="KAF7633273.1"/>
    <property type="molecule type" value="Genomic_DNA"/>
</dbReference>
<dbReference type="OrthoDB" id="1580043at2759"/>
<keyword evidence="2 6" id="KW-0812">Transmembrane</keyword>
<feature type="chain" id="PRO_5035855695" evidence="7">
    <location>
        <begin position="36"/>
        <end position="696"/>
    </location>
</feature>
<dbReference type="SUPFAM" id="SSF81338">
    <property type="entry name" value="Aquaporin-like"/>
    <property type="match status" value="1"/>
</dbReference>
<feature type="compositionally biased region" description="Basic and acidic residues" evidence="5">
    <location>
        <begin position="433"/>
        <end position="455"/>
    </location>
</feature>
<evidence type="ECO:0000256" key="4">
    <source>
        <dbReference type="ARBA" id="ARBA00023136"/>
    </source>
</evidence>
<protein>
    <submittedName>
        <fullName evidence="8">Uncharacterized protein</fullName>
    </submittedName>
</protein>
<feature type="transmembrane region" description="Helical" evidence="6">
    <location>
        <begin position="346"/>
        <end position="370"/>
    </location>
</feature>
<feature type="region of interest" description="Disordered" evidence="5">
    <location>
        <begin position="401"/>
        <end position="511"/>
    </location>
</feature>
<feature type="transmembrane region" description="Helical" evidence="6">
    <location>
        <begin position="619"/>
        <end position="642"/>
    </location>
</feature>
<comment type="subcellular location">
    <subcellularLocation>
        <location evidence="1">Membrane</location>
        <topology evidence="1">Multi-pass membrane protein</topology>
    </subcellularLocation>
</comment>
<evidence type="ECO:0000256" key="5">
    <source>
        <dbReference type="SAM" id="MobiDB-lite"/>
    </source>
</evidence>
<sequence>MFFINYLHDTGPWSKKSSTLCTLLLLLATFFVLEAAGKEEIVGLFNHTLLKGNKVELNKNYTFVSATSFNSAEYNNTSHGACDVHIKDDFIEITYHGEFCTVDLLSEHKDKIEFKTGVRSPTGGKIADCLAEGREGSYSNVLPFIYSKDKKSTNSKQRVHLLVSVVTKRNVKRVGEAKEGTYLEDVAIFDLEIMNSTGFEMADRFHNAAGKAFCAPTKDPIVKPAAWTITNHEHLSGDRLLVFSLLPPTVSRVFNGKKITDKTGSGPKCELFIQFNIKDYRLLAAIAPPSTTTTTSTTIQTTTTTTKEAPSPTTTSSTTTSKPEIPKCPVCTAVITTTPPECSKEVIWLVLFVIVFLALIGLAAAFVWFWMKKTKKEKEAETPEQLEDKFLRELYDDEAKKKGPDAVGPFDKWKDNRKKTEKGDAAQGLPPPDGKDASKNKPEEAKPKTEEKSKIEQSPTTKTAIGTDKSVVDNKGKSKAGVDVKKATSAVSAQSAKTATPDVNTPSTSAIKEQPPNVVYIDRIVKEKVFVKSDEYTIEEYSYDDDGNLKPPKIVPENEISTDSASFEALIIKHYGPIGFFFFVSTLLLSGNLLNRGALVNPLPVIEQFFTKKISSERLLALLTAQTIGGYSAFRFANSLWYYSLSYSVDHHQLFERLPCTISYKITYWLCPVIGWMLAVRFDSLRFAKKKQNREK</sequence>
<evidence type="ECO:0000256" key="2">
    <source>
        <dbReference type="ARBA" id="ARBA00022692"/>
    </source>
</evidence>
<name>A0A8S9ZJ84_9BILA</name>
<accession>A0A8S9ZJ84</accession>
<dbReference type="GO" id="GO:0016020">
    <property type="term" value="C:membrane"/>
    <property type="evidence" value="ECO:0007669"/>
    <property type="project" value="UniProtKB-SubCell"/>
</dbReference>
<feature type="region of interest" description="Disordered" evidence="5">
    <location>
        <begin position="293"/>
        <end position="322"/>
    </location>
</feature>
<feature type="signal peptide" evidence="7">
    <location>
        <begin position="1"/>
        <end position="35"/>
    </location>
</feature>
<organism evidence="8 9">
    <name type="scientific">Meloidogyne graminicola</name>
    <dbReference type="NCBI Taxonomy" id="189291"/>
    <lineage>
        <taxon>Eukaryota</taxon>
        <taxon>Metazoa</taxon>
        <taxon>Ecdysozoa</taxon>
        <taxon>Nematoda</taxon>
        <taxon>Chromadorea</taxon>
        <taxon>Rhabditida</taxon>
        <taxon>Tylenchina</taxon>
        <taxon>Tylenchomorpha</taxon>
        <taxon>Tylenchoidea</taxon>
        <taxon>Meloidogynidae</taxon>
        <taxon>Meloidogyninae</taxon>
        <taxon>Meloidogyne</taxon>
    </lineage>
</organism>
<keyword evidence="7" id="KW-0732">Signal</keyword>
<keyword evidence="9" id="KW-1185">Reference proteome</keyword>
<evidence type="ECO:0000256" key="6">
    <source>
        <dbReference type="SAM" id="Phobius"/>
    </source>
</evidence>
<evidence type="ECO:0000313" key="9">
    <source>
        <dbReference type="Proteomes" id="UP000605970"/>
    </source>
</evidence>
<dbReference type="InterPro" id="IPR023271">
    <property type="entry name" value="Aquaporin-like"/>
</dbReference>
<evidence type="ECO:0000256" key="7">
    <source>
        <dbReference type="SAM" id="SignalP"/>
    </source>
</evidence>
<comment type="caution">
    <text evidence="8">The sequence shown here is derived from an EMBL/GenBank/DDBJ whole genome shotgun (WGS) entry which is preliminary data.</text>
</comment>
<feature type="compositionally biased region" description="Basic and acidic residues" evidence="5">
    <location>
        <begin position="470"/>
        <end position="486"/>
    </location>
</feature>
<dbReference type="PANTHER" id="PTHR21191">
    <property type="entry name" value="AQUAPORIN"/>
    <property type="match status" value="1"/>
</dbReference>
<dbReference type="AlphaFoldDB" id="A0A8S9ZJ84"/>
<evidence type="ECO:0000313" key="8">
    <source>
        <dbReference type="EMBL" id="KAF7633273.1"/>
    </source>
</evidence>
<dbReference type="InterPro" id="IPR051883">
    <property type="entry name" value="AQP11/12_channel"/>
</dbReference>
<feature type="compositionally biased region" description="Polar residues" evidence="5">
    <location>
        <begin position="489"/>
        <end position="511"/>
    </location>
</feature>
<dbReference type="Proteomes" id="UP000605970">
    <property type="component" value="Unassembled WGS sequence"/>
</dbReference>
<gene>
    <name evidence="8" type="ORF">Mgra_00007374</name>
</gene>
<proteinExistence type="predicted"/>
<reference evidence="8" key="1">
    <citation type="journal article" date="2020" name="Ecol. Evol.">
        <title>Genome structure and content of the rice root-knot nematode (Meloidogyne graminicola).</title>
        <authorList>
            <person name="Phan N.T."/>
            <person name="Danchin E.G.J."/>
            <person name="Klopp C."/>
            <person name="Perfus-Barbeoch L."/>
            <person name="Kozlowski D.K."/>
            <person name="Koutsovoulos G.D."/>
            <person name="Lopez-Roques C."/>
            <person name="Bouchez O."/>
            <person name="Zahm M."/>
            <person name="Besnard G."/>
            <person name="Bellafiore S."/>
        </authorList>
    </citation>
    <scope>NUCLEOTIDE SEQUENCE</scope>
    <source>
        <strain evidence="8">VN-18</strain>
    </source>
</reference>
<feature type="transmembrane region" description="Helical" evidence="6">
    <location>
        <begin position="662"/>
        <end position="682"/>
    </location>
</feature>
<evidence type="ECO:0000256" key="1">
    <source>
        <dbReference type="ARBA" id="ARBA00004141"/>
    </source>
</evidence>
<evidence type="ECO:0000256" key="3">
    <source>
        <dbReference type="ARBA" id="ARBA00022989"/>
    </source>
</evidence>